<dbReference type="Gene3D" id="3.30.1370.110">
    <property type="match status" value="1"/>
</dbReference>
<evidence type="ECO:0000313" key="2">
    <source>
        <dbReference type="EMBL" id="ELA08050.1"/>
    </source>
</evidence>
<protein>
    <submittedName>
        <fullName evidence="2">Smr protein/MutS2</fullName>
    </submittedName>
</protein>
<keyword evidence="3" id="KW-1185">Reference proteome</keyword>
<dbReference type="PATRIC" id="fig|1230338.3.peg.1233"/>
<evidence type="ECO:0000313" key="3">
    <source>
        <dbReference type="Proteomes" id="UP000023795"/>
    </source>
</evidence>
<dbReference type="SMART" id="SM00463">
    <property type="entry name" value="SMR"/>
    <property type="match status" value="1"/>
</dbReference>
<reference evidence="2 3" key="1">
    <citation type="journal article" date="2013" name="Genome Announc.">
        <title>Genome Sequence of Moraxella macacae 0408225, a Novel Bacterial Species Isolated from a Cynomolgus Macaque with Epistaxis.</title>
        <authorList>
            <person name="Ladner J.T."/>
            <person name="Whitehouse C.A."/>
            <person name="Koroleva G.I."/>
            <person name="Palacios G.F."/>
        </authorList>
    </citation>
    <scope>NUCLEOTIDE SEQUENCE [LARGE SCALE GENOMIC DNA]</scope>
    <source>
        <strain evidence="2 3">0408225</strain>
    </source>
</reference>
<dbReference type="EMBL" id="ANIN01000002">
    <property type="protein sequence ID" value="ELA08050.1"/>
    <property type="molecule type" value="Genomic_DNA"/>
</dbReference>
<feature type="domain" description="Smr" evidence="1">
    <location>
        <begin position="169"/>
        <end position="245"/>
    </location>
</feature>
<dbReference type="AlphaFoldDB" id="L2F596"/>
<dbReference type="SUPFAM" id="SSF160443">
    <property type="entry name" value="SMR domain-like"/>
    <property type="match status" value="1"/>
</dbReference>
<dbReference type="Pfam" id="PF01713">
    <property type="entry name" value="Smr"/>
    <property type="match status" value="1"/>
</dbReference>
<comment type="caution">
    <text evidence="2">The sequence shown here is derived from an EMBL/GenBank/DDBJ whole genome shotgun (WGS) entry which is preliminary data.</text>
</comment>
<evidence type="ECO:0000259" key="1">
    <source>
        <dbReference type="PROSITE" id="PS50828"/>
    </source>
</evidence>
<accession>L2F596</accession>
<name>L2F596_9GAMM</name>
<dbReference type="PROSITE" id="PS50828">
    <property type="entry name" value="SMR"/>
    <property type="match status" value="1"/>
</dbReference>
<dbReference type="PANTHER" id="PTHR35562">
    <property type="entry name" value="DNA ENDONUCLEASE SMRA-RELATED"/>
    <property type="match status" value="1"/>
</dbReference>
<organism evidence="2 3">
    <name type="scientific">Moraxella macacae 0408225</name>
    <dbReference type="NCBI Taxonomy" id="1230338"/>
    <lineage>
        <taxon>Bacteria</taxon>
        <taxon>Pseudomonadati</taxon>
        <taxon>Pseudomonadota</taxon>
        <taxon>Gammaproteobacteria</taxon>
        <taxon>Moraxellales</taxon>
        <taxon>Moraxellaceae</taxon>
        <taxon>Moraxella</taxon>
    </lineage>
</organism>
<sequence>MPKTNQLKEPVMSNNLFSTEMQAQLQQLKTELSKGRTLNNNSKPVENVALPSKNQVAKQVKQYNSEHIDDDKLLFMQAMTGVRPIKDKNRADKNLANTNKLGQKSDVATLAKRAAAQGNTDDNNHQLSDMQALLNPVSGDTYLSYKIPTLPNKVFNALKQGKIRWHDAVDLHGSNIEQAKKAVSKLITQAYKTNESSVKIIHGKGIDSILKTCVNGWLRQIPEVLAFCSAPAQQGGNGAVLVLLKKSEAAKNA</sequence>
<dbReference type="PANTHER" id="PTHR35562:SF2">
    <property type="entry name" value="DNA ENDONUCLEASE SMRA-RELATED"/>
    <property type="match status" value="1"/>
</dbReference>
<dbReference type="Proteomes" id="UP000023795">
    <property type="component" value="Unassembled WGS sequence"/>
</dbReference>
<dbReference type="eggNOG" id="COG2840">
    <property type="taxonomic scope" value="Bacteria"/>
</dbReference>
<proteinExistence type="predicted"/>
<gene>
    <name evidence="2" type="ORF">MOMA_05801</name>
</gene>
<dbReference type="InterPro" id="IPR002625">
    <property type="entry name" value="Smr_dom"/>
</dbReference>
<dbReference type="STRING" id="1230338.MOMA_05801"/>
<dbReference type="InterPro" id="IPR036063">
    <property type="entry name" value="Smr_dom_sf"/>
</dbReference>